<evidence type="ECO:0000256" key="4">
    <source>
        <dbReference type="ARBA" id="ARBA00022884"/>
    </source>
</evidence>
<dbReference type="HOGENOM" id="CLU_065464_1_2_0"/>
<dbReference type="PANTHER" id="PTHR11655">
    <property type="entry name" value="60S/50S RIBOSOMAL PROTEIN L6/L9"/>
    <property type="match status" value="1"/>
</dbReference>
<evidence type="ECO:0000256" key="7">
    <source>
        <dbReference type="HAMAP-Rule" id="MF_01365"/>
    </source>
</evidence>
<dbReference type="NCBIfam" id="TIGR03654">
    <property type="entry name" value="L6_bact"/>
    <property type="match status" value="1"/>
</dbReference>
<dbReference type="EMBL" id="CP002630">
    <property type="protein sequence ID" value="AEB12446.1"/>
    <property type="molecule type" value="Genomic_DNA"/>
</dbReference>
<evidence type="ECO:0000313" key="11">
    <source>
        <dbReference type="EMBL" id="AEB12446.1"/>
    </source>
</evidence>
<dbReference type="PRINTS" id="PR00059">
    <property type="entry name" value="RIBOSOMALL6"/>
</dbReference>
<dbReference type="FunFam" id="3.90.930.12:FF:000002">
    <property type="entry name" value="50S ribosomal protein L6"/>
    <property type="match status" value="1"/>
</dbReference>
<evidence type="ECO:0000256" key="1">
    <source>
        <dbReference type="ARBA" id="ARBA00009356"/>
    </source>
</evidence>
<dbReference type="PANTHER" id="PTHR11655:SF14">
    <property type="entry name" value="LARGE RIBOSOMAL SUBUNIT PROTEIN UL6M"/>
    <property type="match status" value="1"/>
</dbReference>
<keyword evidence="5 7" id="KW-0689">Ribosomal protein</keyword>
<reference evidence="11 12" key="1">
    <citation type="journal article" date="2012" name="Stand. Genomic Sci.">
        <title>Complete genome sequence of the aerobic, heterotroph Marinithermus hydrothermalis type strain (T1(T)) from a deep-sea hydrothermal vent chimney.</title>
        <authorList>
            <person name="Copeland A."/>
            <person name="Gu W."/>
            <person name="Yasawong M."/>
            <person name="Lapidus A."/>
            <person name="Lucas S."/>
            <person name="Deshpande S."/>
            <person name="Pagani I."/>
            <person name="Tapia R."/>
            <person name="Cheng J.F."/>
            <person name="Goodwin L.A."/>
            <person name="Pitluck S."/>
            <person name="Liolios K."/>
            <person name="Ivanova N."/>
            <person name="Mavromatis K."/>
            <person name="Mikhailova N."/>
            <person name="Pati A."/>
            <person name="Chen A."/>
            <person name="Palaniappan K."/>
            <person name="Land M."/>
            <person name="Pan C."/>
            <person name="Brambilla E.M."/>
            <person name="Rohde M."/>
            <person name="Tindall B.J."/>
            <person name="Sikorski J."/>
            <person name="Goker M."/>
            <person name="Detter J.C."/>
            <person name="Bristow J."/>
            <person name="Eisen J.A."/>
            <person name="Markowitz V."/>
            <person name="Hugenholtz P."/>
            <person name="Kyrpides N.C."/>
            <person name="Klenk H.P."/>
            <person name="Woyke T."/>
        </authorList>
    </citation>
    <scope>NUCLEOTIDE SEQUENCE [LARGE SCALE GENOMIC DNA]</scope>
    <source>
        <strain evidence="12">DSM 14884 / JCM 11576 / T1</strain>
    </source>
</reference>
<feature type="domain" description="Large ribosomal subunit protein uL6 alpha-beta" evidence="10">
    <location>
        <begin position="91"/>
        <end position="164"/>
    </location>
</feature>
<sequence>MSRIGKQPIQLPQGVSIEVQTGKVKVKGPKGELVVPVDPDLKVVVEDNVVRVTRPTDSRRHKSLHGLTRTLIANAVEGVSKGFVKELEIKGIGYRAKLAGKNIELNIGFSHPVVVEPPEGITFEVPEPTKLRVSGIDKQLVGQVAANIRAIRPPDAYHGKGIRYAGEVLRLKPGKAGTTK</sequence>
<dbReference type="GO" id="GO:0002181">
    <property type="term" value="P:cytoplasmic translation"/>
    <property type="evidence" value="ECO:0007669"/>
    <property type="project" value="TreeGrafter"/>
</dbReference>
<dbReference type="AlphaFoldDB" id="F2NMR2"/>
<dbReference type="InterPro" id="IPR000702">
    <property type="entry name" value="Ribosomal_uL6-like"/>
</dbReference>
<protein>
    <recommendedName>
        <fullName evidence="7">Large ribosomal subunit protein uL6</fullName>
    </recommendedName>
</protein>
<keyword evidence="4 7" id="KW-0694">RNA-binding</keyword>
<dbReference type="Proteomes" id="UP000007030">
    <property type="component" value="Chromosome"/>
</dbReference>
<organism evidence="11 12">
    <name type="scientific">Marinithermus hydrothermalis (strain DSM 14884 / JCM 11576 / T1)</name>
    <dbReference type="NCBI Taxonomy" id="869210"/>
    <lineage>
        <taxon>Bacteria</taxon>
        <taxon>Thermotogati</taxon>
        <taxon>Deinococcota</taxon>
        <taxon>Deinococci</taxon>
        <taxon>Thermales</taxon>
        <taxon>Thermaceae</taxon>
        <taxon>Marinithermus</taxon>
    </lineage>
</organism>
<evidence type="ECO:0000256" key="3">
    <source>
        <dbReference type="ARBA" id="ARBA00022730"/>
    </source>
</evidence>
<feature type="domain" description="Large ribosomal subunit protein uL6 alpha-beta" evidence="10">
    <location>
        <begin position="12"/>
        <end position="82"/>
    </location>
</feature>
<evidence type="ECO:0000256" key="8">
    <source>
        <dbReference type="RuleBase" id="RU003869"/>
    </source>
</evidence>
<evidence type="ECO:0000259" key="10">
    <source>
        <dbReference type="Pfam" id="PF00347"/>
    </source>
</evidence>
<evidence type="ECO:0000256" key="5">
    <source>
        <dbReference type="ARBA" id="ARBA00022980"/>
    </source>
</evidence>
<dbReference type="GO" id="GO:0019843">
    <property type="term" value="F:rRNA binding"/>
    <property type="evidence" value="ECO:0007669"/>
    <property type="project" value="UniProtKB-UniRule"/>
</dbReference>
<comment type="function">
    <text evidence="7 9">This protein binds to the 23S rRNA, and is important in its secondary structure. It is located near the subunit interface in the base of the L7/L12 stalk, and near the tRNA binding site of the peptidyltransferase center.</text>
</comment>
<dbReference type="InterPro" id="IPR019906">
    <property type="entry name" value="Ribosomal_uL6_bac-type"/>
</dbReference>
<name>F2NMR2_MARHT</name>
<dbReference type="PIRSF" id="PIRSF002162">
    <property type="entry name" value="Ribosomal_L6"/>
    <property type="match status" value="1"/>
</dbReference>
<accession>F2NMR2</accession>
<dbReference type="InterPro" id="IPR020040">
    <property type="entry name" value="Ribosomal_uL6_a/b-dom"/>
</dbReference>
<evidence type="ECO:0000256" key="6">
    <source>
        <dbReference type="ARBA" id="ARBA00023274"/>
    </source>
</evidence>
<dbReference type="GO" id="GO:0003735">
    <property type="term" value="F:structural constituent of ribosome"/>
    <property type="evidence" value="ECO:0007669"/>
    <property type="project" value="UniProtKB-UniRule"/>
</dbReference>
<evidence type="ECO:0000256" key="9">
    <source>
        <dbReference type="RuleBase" id="RU003870"/>
    </source>
</evidence>
<keyword evidence="12" id="KW-1185">Reference proteome</keyword>
<evidence type="ECO:0000256" key="2">
    <source>
        <dbReference type="ARBA" id="ARBA00011838"/>
    </source>
</evidence>
<dbReference type="Pfam" id="PF00347">
    <property type="entry name" value="Ribosomal_L6"/>
    <property type="match status" value="2"/>
</dbReference>
<comment type="subunit">
    <text evidence="2 7">Part of the 50S ribosomal subunit.</text>
</comment>
<dbReference type="KEGG" id="mhd:Marky_1711"/>
<dbReference type="STRING" id="869210.Marky_1711"/>
<dbReference type="RefSeq" id="WP_013704493.1">
    <property type="nucleotide sequence ID" value="NC_015387.1"/>
</dbReference>
<dbReference type="InterPro" id="IPR036789">
    <property type="entry name" value="Ribosomal_uL6-like_a/b-dom_sf"/>
</dbReference>
<keyword evidence="6 7" id="KW-0687">Ribonucleoprotein</keyword>
<dbReference type="Gene3D" id="3.90.930.12">
    <property type="entry name" value="Ribosomal protein L6, alpha-beta domain"/>
    <property type="match status" value="2"/>
</dbReference>
<dbReference type="HAMAP" id="MF_01365_B">
    <property type="entry name" value="Ribosomal_uL6_B"/>
    <property type="match status" value="1"/>
</dbReference>
<dbReference type="GO" id="GO:0022625">
    <property type="term" value="C:cytosolic large ribosomal subunit"/>
    <property type="evidence" value="ECO:0007669"/>
    <property type="project" value="UniProtKB-UniRule"/>
</dbReference>
<dbReference type="SUPFAM" id="SSF56053">
    <property type="entry name" value="Ribosomal protein L6"/>
    <property type="match status" value="2"/>
</dbReference>
<dbReference type="eggNOG" id="COG0097">
    <property type="taxonomic scope" value="Bacteria"/>
</dbReference>
<comment type="similarity">
    <text evidence="1 7 8">Belongs to the universal ribosomal protein uL6 family.</text>
</comment>
<keyword evidence="3 7" id="KW-0699">rRNA-binding</keyword>
<dbReference type="FunFam" id="3.90.930.12:FF:000001">
    <property type="entry name" value="50S ribosomal protein L6"/>
    <property type="match status" value="1"/>
</dbReference>
<dbReference type="OrthoDB" id="9805007at2"/>
<gene>
    <name evidence="7" type="primary">rplF</name>
    <name evidence="11" type="ordered locus">Marky_1711</name>
</gene>
<evidence type="ECO:0000313" key="12">
    <source>
        <dbReference type="Proteomes" id="UP000007030"/>
    </source>
</evidence>
<proteinExistence type="inferred from homology"/>